<dbReference type="Proteomes" id="UP000324222">
    <property type="component" value="Unassembled WGS sequence"/>
</dbReference>
<keyword evidence="2" id="KW-1185">Reference proteome</keyword>
<name>A0A5B7JYA0_PORTR</name>
<accession>A0A5B7JYA0</accession>
<gene>
    <name evidence="1" type="ORF">E2C01_095249</name>
</gene>
<dbReference type="EMBL" id="VSRR010120016">
    <property type="protein sequence ID" value="MPC99809.1"/>
    <property type="molecule type" value="Genomic_DNA"/>
</dbReference>
<reference evidence="1 2" key="1">
    <citation type="submission" date="2019-05" db="EMBL/GenBank/DDBJ databases">
        <title>Another draft genome of Portunus trituberculatus and its Hox gene families provides insights of decapod evolution.</title>
        <authorList>
            <person name="Jeong J.-H."/>
            <person name="Song I."/>
            <person name="Kim S."/>
            <person name="Choi T."/>
            <person name="Kim D."/>
            <person name="Ryu S."/>
            <person name="Kim W."/>
        </authorList>
    </citation>
    <scope>NUCLEOTIDE SEQUENCE [LARGE SCALE GENOMIC DNA]</scope>
    <source>
        <tissue evidence="1">Muscle</tissue>
    </source>
</reference>
<evidence type="ECO:0000313" key="2">
    <source>
        <dbReference type="Proteomes" id="UP000324222"/>
    </source>
</evidence>
<organism evidence="1 2">
    <name type="scientific">Portunus trituberculatus</name>
    <name type="common">Swimming crab</name>
    <name type="synonym">Neptunus trituberculatus</name>
    <dbReference type="NCBI Taxonomy" id="210409"/>
    <lineage>
        <taxon>Eukaryota</taxon>
        <taxon>Metazoa</taxon>
        <taxon>Ecdysozoa</taxon>
        <taxon>Arthropoda</taxon>
        <taxon>Crustacea</taxon>
        <taxon>Multicrustacea</taxon>
        <taxon>Malacostraca</taxon>
        <taxon>Eumalacostraca</taxon>
        <taxon>Eucarida</taxon>
        <taxon>Decapoda</taxon>
        <taxon>Pleocyemata</taxon>
        <taxon>Brachyura</taxon>
        <taxon>Eubrachyura</taxon>
        <taxon>Portunoidea</taxon>
        <taxon>Portunidae</taxon>
        <taxon>Portuninae</taxon>
        <taxon>Portunus</taxon>
    </lineage>
</organism>
<sequence length="13" mass="1228">MGVTTSTSTSSLG</sequence>
<protein>
    <submittedName>
        <fullName evidence="1">Uncharacterized protein</fullName>
    </submittedName>
</protein>
<comment type="caution">
    <text evidence="1">The sequence shown here is derived from an EMBL/GenBank/DDBJ whole genome shotgun (WGS) entry which is preliminary data.</text>
</comment>
<proteinExistence type="predicted"/>
<evidence type="ECO:0000313" key="1">
    <source>
        <dbReference type="EMBL" id="MPC99809.1"/>
    </source>
</evidence>